<sequence length="90" mass="10717">MFQIQRLTNTWHTVRQKFTDSAYNFESKLRSTLKSMNECTNPQAPNTTIPHLLPFLLLCERDLNDIYAMHRHVSMTCGMKWDEWKLVDDI</sequence>
<name>A0A5B7HXV3_PORTR</name>
<gene>
    <name evidence="1" type="primary">Sh2d3c_1</name>
    <name evidence="1" type="ORF">E2C01_071762</name>
</gene>
<accession>A0A5B7HXV3</accession>
<dbReference type="GO" id="GO:0007264">
    <property type="term" value="P:small GTPase-mediated signal transduction"/>
    <property type="evidence" value="ECO:0007669"/>
    <property type="project" value="InterPro"/>
</dbReference>
<proteinExistence type="predicted"/>
<dbReference type="PANTHER" id="PTHR14247:SF8">
    <property type="entry name" value="RAS-GEF DOMAIN-CONTAINING PROTEIN"/>
    <property type="match status" value="1"/>
</dbReference>
<evidence type="ECO:0000313" key="1">
    <source>
        <dbReference type="EMBL" id="MPC77310.1"/>
    </source>
</evidence>
<dbReference type="Proteomes" id="UP000324222">
    <property type="component" value="Unassembled WGS sequence"/>
</dbReference>
<evidence type="ECO:0000313" key="2">
    <source>
        <dbReference type="Proteomes" id="UP000324222"/>
    </source>
</evidence>
<dbReference type="GO" id="GO:0005085">
    <property type="term" value="F:guanyl-nucleotide exchange factor activity"/>
    <property type="evidence" value="ECO:0007669"/>
    <property type="project" value="InterPro"/>
</dbReference>
<organism evidence="1 2">
    <name type="scientific">Portunus trituberculatus</name>
    <name type="common">Swimming crab</name>
    <name type="synonym">Neptunus trituberculatus</name>
    <dbReference type="NCBI Taxonomy" id="210409"/>
    <lineage>
        <taxon>Eukaryota</taxon>
        <taxon>Metazoa</taxon>
        <taxon>Ecdysozoa</taxon>
        <taxon>Arthropoda</taxon>
        <taxon>Crustacea</taxon>
        <taxon>Multicrustacea</taxon>
        <taxon>Malacostraca</taxon>
        <taxon>Eumalacostraca</taxon>
        <taxon>Eucarida</taxon>
        <taxon>Decapoda</taxon>
        <taxon>Pleocyemata</taxon>
        <taxon>Brachyura</taxon>
        <taxon>Eubrachyura</taxon>
        <taxon>Portunoidea</taxon>
        <taxon>Portunidae</taxon>
        <taxon>Portuninae</taxon>
        <taxon>Portunus</taxon>
    </lineage>
</organism>
<dbReference type="InterPro" id="IPR036964">
    <property type="entry name" value="RASGEF_cat_dom_sf"/>
</dbReference>
<dbReference type="OrthoDB" id="2412973at2759"/>
<comment type="caution">
    <text evidence="1">The sequence shown here is derived from an EMBL/GenBank/DDBJ whole genome shotgun (WGS) entry which is preliminary data.</text>
</comment>
<keyword evidence="2" id="KW-1185">Reference proteome</keyword>
<dbReference type="PANTHER" id="PTHR14247">
    <property type="entry name" value="BREAST CANCER ANTI-ESTROGEN RESISTANCE PROTEIN 3 HOMOLOG-LIKE PROTEIN"/>
    <property type="match status" value="1"/>
</dbReference>
<dbReference type="InterPro" id="IPR051853">
    <property type="entry name" value="SH2-Ras-GEF_adapter"/>
</dbReference>
<protein>
    <submittedName>
        <fullName evidence="1">SH2 domain-containing protein 3C</fullName>
    </submittedName>
</protein>
<dbReference type="EMBL" id="VSRR010045574">
    <property type="protein sequence ID" value="MPC77310.1"/>
    <property type="molecule type" value="Genomic_DNA"/>
</dbReference>
<reference evidence="1 2" key="1">
    <citation type="submission" date="2019-05" db="EMBL/GenBank/DDBJ databases">
        <title>Another draft genome of Portunus trituberculatus and its Hox gene families provides insights of decapod evolution.</title>
        <authorList>
            <person name="Jeong J.-H."/>
            <person name="Song I."/>
            <person name="Kim S."/>
            <person name="Choi T."/>
            <person name="Kim D."/>
            <person name="Ryu S."/>
            <person name="Kim W."/>
        </authorList>
    </citation>
    <scope>NUCLEOTIDE SEQUENCE [LARGE SCALE GENOMIC DNA]</scope>
    <source>
        <tissue evidence="1">Muscle</tissue>
    </source>
</reference>
<dbReference type="Gene3D" id="1.10.840.10">
    <property type="entry name" value="Ras guanine-nucleotide exchange factors catalytic domain"/>
    <property type="match status" value="1"/>
</dbReference>
<dbReference type="AlphaFoldDB" id="A0A5B7HXV3"/>